<protein>
    <submittedName>
        <fullName evidence="1">Uncharacterized protein</fullName>
    </submittedName>
</protein>
<name>A0A2U2DDA6_9PSED</name>
<proteinExistence type="predicted"/>
<organism evidence="1 2">
    <name type="scientific">Pseudomonas prosekii</name>
    <dbReference type="NCBI Taxonomy" id="1148509"/>
    <lineage>
        <taxon>Bacteria</taxon>
        <taxon>Pseudomonadati</taxon>
        <taxon>Pseudomonadota</taxon>
        <taxon>Gammaproteobacteria</taxon>
        <taxon>Pseudomonadales</taxon>
        <taxon>Pseudomonadaceae</taxon>
        <taxon>Pseudomonas</taxon>
    </lineage>
</organism>
<sequence length="75" mass="8477">MLNSIVWIEHLASFERTPVKSARKPYVPPICGKAAQFMFYKPESKGKSAKLKHGARLYAPLAPATFRPMDEIRCV</sequence>
<reference evidence="1 2" key="1">
    <citation type="submission" date="2018-05" db="EMBL/GenBank/DDBJ databases">
        <title>Genome sequences of two Antarctic strains of Pseudomonas prosekii: insights into adaptation to extreme conditions.</title>
        <authorList>
            <person name="Snopkova K."/>
            <person name="Dufkova K."/>
            <person name="Cejkova D."/>
            <person name="Sedlacek I."/>
            <person name="Smajs D."/>
        </authorList>
    </citation>
    <scope>NUCLEOTIDE SEQUENCE [LARGE SCALE GENOMIC DNA]</scope>
    <source>
        <strain evidence="1 2">P2673</strain>
    </source>
</reference>
<evidence type="ECO:0000313" key="2">
    <source>
        <dbReference type="Proteomes" id="UP000245056"/>
    </source>
</evidence>
<dbReference type="Proteomes" id="UP000245056">
    <property type="component" value="Unassembled WGS sequence"/>
</dbReference>
<dbReference type="OrthoDB" id="6964169at2"/>
<comment type="caution">
    <text evidence="1">The sequence shown here is derived from an EMBL/GenBank/DDBJ whole genome shotgun (WGS) entry which is preliminary data.</text>
</comment>
<accession>A0A2U2DDA6</accession>
<dbReference type="EMBL" id="QFAW01000004">
    <property type="protein sequence ID" value="PWE47321.1"/>
    <property type="molecule type" value="Genomic_DNA"/>
</dbReference>
<dbReference type="AlphaFoldDB" id="A0A2U2DDA6"/>
<gene>
    <name evidence="1" type="ORF">C9I49_04450</name>
</gene>
<evidence type="ECO:0000313" key="1">
    <source>
        <dbReference type="EMBL" id="PWE47321.1"/>
    </source>
</evidence>